<evidence type="ECO:0000313" key="3">
    <source>
        <dbReference type="Proteomes" id="UP000298653"/>
    </source>
</evidence>
<protein>
    <recommendedName>
        <fullName evidence="1">UPF0473 protein AR1Y2_1079</fullName>
    </recommendedName>
</protein>
<proteinExistence type="inferred from homology"/>
<accession>A0A4P8IF96</accession>
<keyword evidence="3" id="KW-1185">Reference proteome</keyword>
<comment type="similarity">
    <text evidence="1">Belongs to the UPF0473 family.</text>
</comment>
<dbReference type="AlphaFoldDB" id="A0A4P8IF96"/>
<organism evidence="2 3">
    <name type="scientific">Anaerostipes rhamnosivorans</name>
    <dbReference type="NCBI Taxonomy" id="1229621"/>
    <lineage>
        <taxon>Bacteria</taxon>
        <taxon>Bacillati</taxon>
        <taxon>Bacillota</taxon>
        <taxon>Clostridia</taxon>
        <taxon>Lachnospirales</taxon>
        <taxon>Lachnospiraceae</taxon>
        <taxon>Anaerostipes</taxon>
    </lineage>
</organism>
<dbReference type="Proteomes" id="UP000298653">
    <property type="component" value="Chromosome"/>
</dbReference>
<dbReference type="KEGG" id="arf:AR1Y2_1079"/>
<reference evidence="2 3" key="1">
    <citation type="submission" date="2019-05" db="EMBL/GenBank/DDBJ databases">
        <title>Complete genome sequencing of Anaerostipes rhamnosivorans.</title>
        <authorList>
            <person name="Bui T.P.N."/>
            <person name="de Vos W.M."/>
        </authorList>
    </citation>
    <scope>NUCLEOTIDE SEQUENCE [LARGE SCALE GENOMIC DNA]</scope>
    <source>
        <strain evidence="2 3">1y2</strain>
    </source>
</reference>
<gene>
    <name evidence="2" type="ORF">AR1Y2_1079</name>
</gene>
<dbReference type="InterPro" id="IPR009711">
    <property type="entry name" value="UPF0473"/>
</dbReference>
<dbReference type="EMBL" id="CP040058">
    <property type="protein sequence ID" value="QCP34533.1"/>
    <property type="molecule type" value="Genomic_DNA"/>
</dbReference>
<dbReference type="HAMAP" id="MF_01448">
    <property type="entry name" value="UPF0473"/>
    <property type="match status" value="1"/>
</dbReference>
<sequence>MSDEINVEADVFEEENPIIHLEMEDGVQLDCAVICIFGIEEQDYIALVPVKDLENDEEESELLLYRYEELPDDEVQLDNIEDDEEYEMVSAAFDAILEEEDDEEE</sequence>
<name>A0A4P8IF96_9FIRM</name>
<evidence type="ECO:0000256" key="1">
    <source>
        <dbReference type="HAMAP-Rule" id="MF_01448"/>
    </source>
</evidence>
<dbReference type="Pfam" id="PF06949">
    <property type="entry name" value="DUF1292"/>
    <property type="match status" value="1"/>
</dbReference>
<evidence type="ECO:0000313" key="2">
    <source>
        <dbReference type="EMBL" id="QCP34533.1"/>
    </source>
</evidence>
<dbReference type="RefSeq" id="WP_137328062.1">
    <property type="nucleotide sequence ID" value="NZ_CP040058.1"/>
</dbReference>
<dbReference type="OrthoDB" id="9796509at2"/>